<gene>
    <name evidence="1" type="ORF">XPU_3879</name>
</gene>
<sequence length="140" mass="15177">MIVEYPMPDTTSPVYAVGQLWRCRGRTATETPLLLINQIDVHPHRGQILHVSISDIQVRHAGLPDGILDALPHIPVIAQTLERSAAEHVGTAAPNQDYLPGYAEWKAAFDAGNAGSFGIAVAEILQIVEGQLAKRDQLPN</sequence>
<proteinExistence type="predicted"/>
<dbReference type="AlphaFoldDB" id="W4S7M0"/>
<name>W4S7M0_9XANT</name>
<dbReference type="Proteomes" id="UP000019143">
    <property type="component" value="Unassembled WGS sequence"/>
</dbReference>
<dbReference type="EMBL" id="BAVB01000350">
    <property type="protein sequence ID" value="GAE52347.1"/>
    <property type="molecule type" value="Genomic_DNA"/>
</dbReference>
<evidence type="ECO:0000313" key="1">
    <source>
        <dbReference type="EMBL" id="GAE52347.1"/>
    </source>
</evidence>
<reference evidence="1 2" key="1">
    <citation type="submission" date="2014-01" db="EMBL/GenBank/DDBJ databases">
        <title>Genome sequence and analysis of Xanthomonas arboricola pv. pruni.</title>
        <authorList>
            <person name="Fujikawa T."/>
            <person name="Nakazono-Nagaoka E."/>
        </authorList>
    </citation>
    <scope>NUCLEOTIDE SEQUENCE [LARGE SCALE GENOMIC DNA]</scope>
    <source>
        <strain evidence="2">MAFF 311562</strain>
    </source>
</reference>
<accession>W4S7M0</accession>
<comment type="caution">
    <text evidence="1">The sequence shown here is derived from an EMBL/GenBank/DDBJ whole genome shotgun (WGS) entry which is preliminary data.</text>
</comment>
<organism evidence="1 2">
    <name type="scientific">Xanthomonas arboricola pv. pruni str. MAFF 311562</name>
    <dbReference type="NCBI Taxonomy" id="1414836"/>
    <lineage>
        <taxon>Bacteria</taxon>
        <taxon>Pseudomonadati</taxon>
        <taxon>Pseudomonadota</taxon>
        <taxon>Gammaproteobacteria</taxon>
        <taxon>Lysobacterales</taxon>
        <taxon>Lysobacteraceae</taxon>
        <taxon>Xanthomonas</taxon>
    </lineage>
</organism>
<protein>
    <submittedName>
        <fullName evidence="1">Uncharacterized protein</fullName>
    </submittedName>
</protein>
<evidence type="ECO:0000313" key="2">
    <source>
        <dbReference type="Proteomes" id="UP000019143"/>
    </source>
</evidence>